<dbReference type="AlphaFoldDB" id="A0A9X1VQ82"/>
<dbReference type="EMBL" id="JAKQYM010000004">
    <property type="protein sequence ID" value="MCI2229102.1"/>
    <property type="molecule type" value="Genomic_DNA"/>
</dbReference>
<evidence type="ECO:0000313" key="1">
    <source>
        <dbReference type="EMBL" id="MCI2229102.1"/>
    </source>
</evidence>
<name>A0A9X1VQ82_9FLAO</name>
<evidence type="ECO:0000313" key="2">
    <source>
        <dbReference type="Proteomes" id="UP001139369"/>
    </source>
</evidence>
<protein>
    <submittedName>
        <fullName evidence="1">Uncharacterized protein</fullName>
    </submittedName>
</protein>
<accession>A0A9X1VQ82</accession>
<proteinExistence type="predicted"/>
<reference evidence="1" key="1">
    <citation type="submission" date="2022-02" db="EMBL/GenBank/DDBJ databases">
        <title>Polaribacter sp. MSW13, isolated from seawater.</title>
        <authorList>
            <person name="Kristyanto S."/>
            <person name="Jung J."/>
            <person name="Jeon C.O."/>
        </authorList>
    </citation>
    <scope>NUCLEOTIDE SEQUENCE</scope>
    <source>
        <strain evidence="1">MSW13</strain>
    </source>
</reference>
<organism evidence="1 2">
    <name type="scientific">Polaribacter marinus</name>
    <dbReference type="NCBI Taxonomy" id="2916838"/>
    <lineage>
        <taxon>Bacteria</taxon>
        <taxon>Pseudomonadati</taxon>
        <taxon>Bacteroidota</taxon>
        <taxon>Flavobacteriia</taxon>
        <taxon>Flavobacteriales</taxon>
        <taxon>Flavobacteriaceae</taxon>
    </lineage>
</organism>
<dbReference type="RefSeq" id="WP_242178229.1">
    <property type="nucleotide sequence ID" value="NZ_JAKQYM010000004.1"/>
</dbReference>
<gene>
    <name evidence="1" type="ORF">MC378_07980</name>
</gene>
<sequence>MKHLLTFSCFLLIISCNAKKPKTQAPSFLLGNWIRLNDKDSVTTYETWKKDFSGTGITLKGKDTTFFEQMKILTKNDTLFLEVTGVNESPTLFQFTQQTDTSFICINPQNEFPKKIKYYLEGKLLKAEISSDDFIIDFIFKQLK</sequence>
<dbReference type="Proteomes" id="UP001139369">
    <property type="component" value="Unassembled WGS sequence"/>
</dbReference>
<keyword evidence="2" id="KW-1185">Reference proteome</keyword>
<comment type="caution">
    <text evidence="1">The sequence shown here is derived from an EMBL/GenBank/DDBJ whole genome shotgun (WGS) entry which is preliminary data.</text>
</comment>
<dbReference type="PROSITE" id="PS51257">
    <property type="entry name" value="PROKAR_LIPOPROTEIN"/>
    <property type="match status" value="1"/>
</dbReference>